<feature type="domain" description="HTH hxlR-type" evidence="4">
    <location>
        <begin position="1"/>
        <end position="98"/>
    </location>
</feature>
<dbReference type="EMBL" id="CP053921">
    <property type="protein sequence ID" value="QKG72833.1"/>
    <property type="molecule type" value="Genomic_DNA"/>
</dbReference>
<sequence>MAISAKLLGDKWTLLVLREVFYGVSCFGDIRADLGVPPATLQKRLAMLVESGILERVPYKVETERTREAYQLTEAGRALLPVVLAMKEWGDNVLRDDEPFTRLVNRQTGERLRIGLVDDNGQAVPLDQAELRALKDDKK</sequence>
<dbReference type="GO" id="GO:0006355">
    <property type="term" value="P:regulation of DNA-templated transcription"/>
    <property type="evidence" value="ECO:0007669"/>
    <property type="project" value="UniProtKB-ARBA"/>
</dbReference>
<dbReference type="PROSITE" id="PS51118">
    <property type="entry name" value="HTH_HXLR"/>
    <property type="match status" value="1"/>
</dbReference>
<evidence type="ECO:0000313" key="5">
    <source>
        <dbReference type="EMBL" id="QKG72833.1"/>
    </source>
</evidence>
<keyword evidence="2" id="KW-0238">DNA-binding</keyword>
<dbReference type="InterPro" id="IPR036390">
    <property type="entry name" value="WH_DNA-bd_sf"/>
</dbReference>
<dbReference type="CDD" id="cd00090">
    <property type="entry name" value="HTH_ARSR"/>
    <property type="match status" value="1"/>
</dbReference>
<evidence type="ECO:0000313" key="6">
    <source>
        <dbReference type="Proteomes" id="UP000504693"/>
    </source>
</evidence>
<dbReference type="InterPro" id="IPR011991">
    <property type="entry name" value="ArsR-like_HTH"/>
</dbReference>
<dbReference type="InterPro" id="IPR036388">
    <property type="entry name" value="WH-like_DNA-bd_sf"/>
</dbReference>
<dbReference type="Gene3D" id="1.10.10.10">
    <property type="entry name" value="Winged helix-like DNA-binding domain superfamily/Winged helix DNA-binding domain"/>
    <property type="match status" value="1"/>
</dbReference>
<dbReference type="AlphaFoldDB" id="A0A7D3XJB9"/>
<accession>A0A7D3XJB9</accession>
<name>A0A7D3XJB9_9SPHN</name>
<evidence type="ECO:0000259" key="4">
    <source>
        <dbReference type="PROSITE" id="PS51118"/>
    </source>
</evidence>
<proteinExistence type="predicted"/>
<dbReference type="InterPro" id="IPR002577">
    <property type="entry name" value="HTH_HxlR"/>
</dbReference>
<dbReference type="PANTHER" id="PTHR33204:SF18">
    <property type="entry name" value="TRANSCRIPTIONAL REGULATORY PROTEIN"/>
    <property type="match status" value="1"/>
</dbReference>
<evidence type="ECO:0000256" key="2">
    <source>
        <dbReference type="ARBA" id="ARBA00023125"/>
    </source>
</evidence>
<dbReference type="Pfam" id="PF01638">
    <property type="entry name" value="HxlR"/>
    <property type="match status" value="1"/>
</dbReference>
<keyword evidence="1" id="KW-0805">Transcription regulation</keyword>
<keyword evidence="3" id="KW-0804">Transcription</keyword>
<dbReference type="KEGG" id="emv:HQR01_14920"/>
<reference evidence="5 6" key="1">
    <citation type="submission" date="2020-05" db="EMBL/GenBank/DDBJ databases">
        <title>Erythrobacter mangrovi sp. nov., isolated from rhizosphere soil of mangrove plant (Kandelia candel).</title>
        <authorList>
            <person name="Ye Y.H."/>
        </authorList>
    </citation>
    <scope>NUCLEOTIDE SEQUENCE [LARGE SCALE GENOMIC DNA]</scope>
    <source>
        <strain evidence="5 6">EB310</strain>
    </source>
</reference>
<dbReference type="GO" id="GO:0003677">
    <property type="term" value="F:DNA binding"/>
    <property type="evidence" value="ECO:0007669"/>
    <property type="project" value="UniProtKB-KW"/>
</dbReference>
<dbReference type="Proteomes" id="UP000504693">
    <property type="component" value="Chromosome"/>
</dbReference>
<dbReference type="PANTHER" id="PTHR33204">
    <property type="entry name" value="TRANSCRIPTIONAL REGULATOR, MARR FAMILY"/>
    <property type="match status" value="1"/>
</dbReference>
<dbReference type="SUPFAM" id="SSF46785">
    <property type="entry name" value="Winged helix' DNA-binding domain"/>
    <property type="match status" value="1"/>
</dbReference>
<organism evidence="5 6">
    <name type="scientific">Erythrobacter mangrovi</name>
    <dbReference type="NCBI Taxonomy" id="2739433"/>
    <lineage>
        <taxon>Bacteria</taxon>
        <taxon>Pseudomonadati</taxon>
        <taxon>Pseudomonadota</taxon>
        <taxon>Alphaproteobacteria</taxon>
        <taxon>Sphingomonadales</taxon>
        <taxon>Erythrobacteraceae</taxon>
        <taxon>Erythrobacter/Porphyrobacter group</taxon>
        <taxon>Erythrobacter</taxon>
    </lineage>
</organism>
<evidence type="ECO:0000256" key="1">
    <source>
        <dbReference type="ARBA" id="ARBA00023015"/>
    </source>
</evidence>
<gene>
    <name evidence="5" type="ORF">HQR01_14920</name>
</gene>
<keyword evidence="6" id="KW-1185">Reference proteome</keyword>
<protein>
    <submittedName>
        <fullName evidence="5">Winged helix-turn-helix transcriptional regulator</fullName>
    </submittedName>
</protein>
<evidence type="ECO:0000256" key="3">
    <source>
        <dbReference type="ARBA" id="ARBA00023163"/>
    </source>
</evidence>